<accession>A0A1B6JT31</accession>
<dbReference type="InterPro" id="IPR050468">
    <property type="entry name" value="Cuticle_Struct_Prot"/>
</dbReference>
<feature type="compositionally biased region" description="Low complexity" evidence="2">
    <location>
        <begin position="462"/>
        <end position="478"/>
    </location>
</feature>
<keyword evidence="1" id="KW-0193">Cuticle</keyword>
<dbReference type="PANTHER" id="PTHR10380">
    <property type="entry name" value="CUTICLE PROTEIN"/>
    <property type="match status" value="1"/>
</dbReference>
<feature type="region of interest" description="Disordered" evidence="2">
    <location>
        <begin position="431"/>
        <end position="478"/>
    </location>
</feature>
<dbReference type="Pfam" id="PF00379">
    <property type="entry name" value="Chitin_bind_4"/>
    <property type="match status" value="1"/>
</dbReference>
<feature type="chain" id="PRO_5008586156" evidence="3">
    <location>
        <begin position="17"/>
        <end position="519"/>
    </location>
</feature>
<organism evidence="4">
    <name type="scientific">Homalodisca liturata</name>
    <dbReference type="NCBI Taxonomy" id="320908"/>
    <lineage>
        <taxon>Eukaryota</taxon>
        <taxon>Metazoa</taxon>
        <taxon>Ecdysozoa</taxon>
        <taxon>Arthropoda</taxon>
        <taxon>Hexapoda</taxon>
        <taxon>Insecta</taxon>
        <taxon>Pterygota</taxon>
        <taxon>Neoptera</taxon>
        <taxon>Paraneoptera</taxon>
        <taxon>Hemiptera</taxon>
        <taxon>Auchenorrhyncha</taxon>
        <taxon>Membracoidea</taxon>
        <taxon>Cicadellidae</taxon>
        <taxon>Cicadellinae</taxon>
        <taxon>Proconiini</taxon>
        <taxon>Homalodisca</taxon>
    </lineage>
</organism>
<feature type="compositionally biased region" description="Low complexity" evidence="2">
    <location>
        <begin position="212"/>
        <end position="230"/>
    </location>
</feature>
<feature type="region of interest" description="Disordered" evidence="2">
    <location>
        <begin position="136"/>
        <end position="265"/>
    </location>
</feature>
<evidence type="ECO:0000256" key="1">
    <source>
        <dbReference type="PROSITE-ProRule" id="PRU00497"/>
    </source>
</evidence>
<sequence>MRTLLWLSVLVAAASSRTVRVRPVSAPLDQDTRQAEFYAEQPEDDDGPILVSRQDTYGRAISGQPRVNPRFKPDSPKQPPVQTIRNYNKLNDDGSFTFGYEAADGSFKEETRGTDCVVRGKYGYIDPDGNKREFTYVSGNPCDPNAVQEEEEQQQLPDSGEENNPANANYPLRRPVARPRPQSQAPTTFFHQNYNTVSSQEEEEEEENIPVRAPVRNPARARPAAPTYRPSFSQSTAAPQPAFRPSPSPKAAFISQPPPRQPQAVRITPRPATVEPATTYRPRLLEVTATPTPTTYTKQIRPTSLSTPAAPVDFDEEFKKFQLENNVVSTTSKPSKAVTSDPIYSTELVFDPSSGQYNTVLYQALPQTVGGELNLRGRLQPYVDNPFSANPFLGSQGPLQYQQQLFQQNQAQLLQQSQQLFAQQQKKQKPVASSVRLENPRQLSQSQGFPSSLLQQEPQTFQPQSSRSAAPARAQPTRFSYQPQGVQSYYYVNPQVQAGSNNLAAGQIDAFLRGHSLTV</sequence>
<evidence type="ECO:0000313" key="4">
    <source>
        <dbReference type="EMBL" id="JAT02348.1"/>
    </source>
</evidence>
<dbReference type="GO" id="GO:0008010">
    <property type="term" value="F:structural constituent of chitin-based larval cuticle"/>
    <property type="evidence" value="ECO:0007669"/>
    <property type="project" value="TreeGrafter"/>
</dbReference>
<gene>
    <name evidence="4" type="ORF">g.17252</name>
</gene>
<reference evidence="4" key="1">
    <citation type="submission" date="2015-11" db="EMBL/GenBank/DDBJ databases">
        <title>De novo transcriptome assembly of four potential Pierce s Disease insect vectors from Arizona vineyards.</title>
        <authorList>
            <person name="Tassone E.E."/>
        </authorList>
    </citation>
    <scope>NUCLEOTIDE SEQUENCE</scope>
</reference>
<dbReference type="GO" id="GO:0062129">
    <property type="term" value="C:chitin-based extracellular matrix"/>
    <property type="evidence" value="ECO:0007669"/>
    <property type="project" value="TreeGrafter"/>
</dbReference>
<evidence type="ECO:0000256" key="2">
    <source>
        <dbReference type="SAM" id="MobiDB-lite"/>
    </source>
</evidence>
<feature type="compositionally biased region" description="Polar residues" evidence="2">
    <location>
        <begin position="441"/>
        <end position="461"/>
    </location>
</feature>
<dbReference type="PROSITE" id="PS51155">
    <property type="entry name" value="CHIT_BIND_RR_2"/>
    <property type="match status" value="1"/>
</dbReference>
<feature type="compositionally biased region" description="Polar residues" evidence="2">
    <location>
        <begin position="181"/>
        <end position="199"/>
    </location>
</feature>
<dbReference type="AlphaFoldDB" id="A0A1B6JT31"/>
<dbReference type="EMBL" id="GECU01005359">
    <property type="protein sequence ID" value="JAT02348.1"/>
    <property type="molecule type" value="Transcribed_RNA"/>
</dbReference>
<feature type="signal peptide" evidence="3">
    <location>
        <begin position="1"/>
        <end position="16"/>
    </location>
</feature>
<dbReference type="PANTHER" id="PTHR10380:SF2">
    <property type="entry name" value="AGAP003037-PA"/>
    <property type="match status" value="1"/>
</dbReference>
<dbReference type="InterPro" id="IPR000618">
    <property type="entry name" value="Insect_cuticle"/>
</dbReference>
<dbReference type="PRINTS" id="PR00947">
    <property type="entry name" value="CUTICLE"/>
</dbReference>
<keyword evidence="3" id="KW-0732">Signal</keyword>
<feature type="compositionally biased region" description="Polar residues" evidence="2">
    <location>
        <begin position="154"/>
        <end position="167"/>
    </location>
</feature>
<name>A0A1B6JT31_9HEMI</name>
<protein>
    <submittedName>
        <fullName evidence="4">Uncharacterized protein</fullName>
    </submittedName>
</protein>
<evidence type="ECO:0000256" key="3">
    <source>
        <dbReference type="SAM" id="SignalP"/>
    </source>
</evidence>
<proteinExistence type="predicted"/>